<dbReference type="SUPFAM" id="SSF46894">
    <property type="entry name" value="C-terminal effector domain of the bipartite response regulators"/>
    <property type="match status" value="1"/>
</dbReference>
<keyword evidence="7" id="KW-1185">Reference proteome</keyword>
<evidence type="ECO:0000256" key="3">
    <source>
        <dbReference type="ARBA" id="ARBA00023163"/>
    </source>
</evidence>
<dbReference type="InterPro" id="IPR000792">
    <property type="entry name" value="Tscrpt_reg_LuxR_C"/>
</dbReference>
<dbReference type="InterPro" id="IPR016032">
    <property type="entry name" value="Sig_transdc_resp-reg_C-effctor"/>
</dbReference>
<feature type="compositionally biased region" description="Pro residues" evidence="4">
    <location>
        <begin position="199"/>
        <end position="213"/>
    </location>
</feature>
<dbReference type="RefSeq" id="WP_010468236.1">
    <property type="nucleotide sequence ID" value="NZ_CP095474.1"/>
</dbReference>
<proteinExistence type="predicted"/>
<dbReference type="PRINTS" id="PR00038">
    <property type="entry name" value="HTHLUXR"/>
</dbReference>
<protein>
    <submittedName>
        <fullName evidence="6">Helix-turn-helix transcriptional regulator</fullName>
    </submittedName>
</protein>
<dbReference type="Proteomes" id="UP001056383">
    <property type="component" value="Chromosome"/>
</dbReference>
<dbReference type="PANTHER" id="PTHR44688">
    <property type="entry name" value="DNA-BINDING TRANSCRIPTIONAL ACTIVATOR DEVR_DOSR"/>
    <property type="match status" value="1"/>
</dbReference>
<accession>A0ABY4T9D1</accession>
<evidence type="ECO:0000256" key="4">
    <source>
        <dbReference type="SAM" id="MobiDB-lite"/>
    </source>
</evidence>
<evidence type="ECO:0000259" key="5">
    <source>
        <dbReference type="PROSITE" id="PS50043"/>
    </source>
</evidence>
<name>A0ABY4T9D1_9ACTN</name>
<dbReference type="CDD" id="cd06170">
    <property type="entry name" value="LuxR_C_like"/>
    <property type="match status" value="1"/>
</dbReference>
<evidence type="ECO:0000256" key="2">
    <source>
        <dbReference type="ARBA" id="ARBA00023125"/>
    </source>
</evidence>
<dbReference type="PANTHER" id="PTHR44688:SF16">
    <property type="entry name" value="DNA-BINDING TRANSCRIPTIONAL ACTIVATOR DEVR_DOSR"/>
    <property type="match status" value="1"/>
</dbReference>
<evidence type="ECO:0000313" key="7">
    <source>
        <dbReference type="Proteomes" id="UP001056383"/>
    </source>
</evidence>
<dbReference type="PROSITE" id="PS50043">
    <property type="entry name" value="HTH_LUXR_2"/>
    <property type="match status" value="1"/>
</dbReference>
<keyword evidence="2" id="KW-0238">DNA-binding</keyword>
<evidence type="ECO:0000256" key="1">
    <source>
        <dbReference type="ARBA" id="ARBA00023015"/>
    </source>
</evidence>
<keyword evidence="1" id="KW-0805">Transcription regulation</keyword>
<reference evidence="6" key="1">
    <citation type="submission" date="2022-04" db="EMBL/GenBank/DDBJ databases">
        <title>Systematic whole-genome sequencing reveals an unexpected diversity among actinomycetoma pathogens and provides insights into their antibacterial susceptibilities.</title>
        <authorList>
            <person name="Watson A.K."/>
            <person name="Kepplinger B."/>
            <person name="Bakhiet S.M."/>
            <person name="Mhmoud N.A."/>
            <person name="Chapman J."/>
            <person name="Allenby N."/>
            <person name="Mickiewicz K."/>
            <person name="Goodfellow M."/>
            <person name="Fahal A.H."/>
            <person name="Errington J."/>
        </authorList>
    </citation>
    <scope>NUCLEOTIDE SEQUENCE</scope>
    <source>
        <strain evidence="6">SD 504</strain>
    </source>
</reference>
<organism evidence="6 7">
    <name type="scientific">Streptomyces sudanensis</name>
    <dbReference type="NCBI Taxonomy" id="436397"/>
    <lineage>
        <taxon>Bacteria</taxon>
        <taxon>Bacillati</taxon>
        <taxon>Actinomycetota</taxon>
        <taxon>Actinomycetes</taxon>
        <taxon>Kitasatosporales</taxon>
        <taxon>Streptomycetaceae</taxon>
        <taxon>Streptomyces</taxon>
    </lineage>
</organism>
<feature type="region of interest" description="Disordered" evidence="4">
    <location>
        <begin position="189"/>
        <end position="217"/>
    </location>
</feature>
<dbReference type="SMART" id="SM00421">
    <property type="entry name" value="HTH_LUXR"/>
    <property type="match status" value="1"/>
</dbReference>
<sequence length="292" mass="31629">MSRLHTSDYEAMLDLAVGVLRTHDSEELWRLVVQELLRALDAAVVVDKDSEWSPHSGSVGFWRPQDRTRRLRFSTVAEDGALHRIRAGYPFAGHYLRVPCDRAPRTAGELAGEAAWLRSQTARATRAVFGTRHALALPLTAPGTGGPVRGFIVHRDGRDFSDPERRYAARVQPLLSAAAAQRHLLARHRPAPDRAAGPSAPPAPAPSPSPVPPAEYGLTPREHAVLLTLAEGLPATAMARRLGISARTVHKHLQNLYRKLGTADRLGAVLRAQQAGLLPASGSGDATETRRA</sequence>
<keyword evidence="3" id="KW-0804">Transcription</keyword>
<dbReference type="Pfam" id="PF00196">
    <property type="entry name" value="GerE"/>
    <property type="match status" value="1"/>
</dbReference>
<dbReference type="EMBL" id="CP095474">
    <property type="protein sequence ID" value="URN14654.1"/>
    <property type="molecule type" value="Genomic_DNA"/>
</dbReference>
<feature type="domain" description="HTH luxR-type" evidence="5">
    <location>
        <begin position="209"/>
        <end position="276"/>
    </location>
</feature>
<dbReference type="Gene3D" id="1.10.10.10">
    <property type="entry name" value="Winged helix-like DNA-binding domain superfamily/Winged helix DNA-binding domain"/>
    <property type="match status" value="1"/>
</dbReference>
<dbReference type="InterPro" id="IPR036388">
    <property type="entry name" value="WH-like_DNA-bd_sf"/>
</dbReference>
<evidence type="ECO:0000313" key="6">
    <source>
        <dbReference type="EMBL" id="URN14654.1"/>
    </source>
</evidence>
<gene>
    <name evidence="6" type="ORF">MW084_00535</name>
</gene>